<name>A0ABC8TX73_9AQUA</name>
<feature type="non-terminal residue" evidence="2">
    <location>
        <position position="1"/>
    </location>
</feature>
<reference evidence="2 3" key="1">
    <citation type="submission" date="2024-02" db="EMBL/GenBank/DDBJ databases">
        <authorList>
            <person name="Vignale AGUSTIN F."/>
            <person name="Sosa J E."/>
            <person name="Modenutti C."/>
        </authorList>
    </citation>
    <scope>NUCLEOTIDE SEQUENCE [LARGE SCALE GENOMIC DNA]</scope>
</reference>
<accession>A0ABC8TX73</accession>
<proteinExistence type="predicted"/>
<gene>
    <name evidence="2" type="ORF">ILEXP_LOCUS41791</name>
</gene>
<dbReference type="EMBL" id="CAUOFW020005935">
    <property type="protein sequence ID" value="CAK9172153.1"/>
    <property type="molecule type" value="Genomic_DNA"/>
</dbReference>
<dbReference type="InterPro" id="IPR032675">
    <property type="entry name" value="LRR_dom_sf"/>
</dbReference>
<dbReference type="PANTHER" id="PTHR13318:SF101">
    <property type="entry name" value="F-BOX_LRR PROTEIN"/>
    <property type="match status" value="1"/>
</dbReference>
<evidence type="ECO:0000313" key="3">
    <source>
        <dbReference type="Proteomes" id="UP001642360"/>
    </source>
</evidence>
<evidence type="ECO:0000313" key="2">
    <source>
        <dbReference type="EMBL" id="CAK9172153.1"/>
    </source>
</evidence>
<keyword evidence="3" id="KW-1185">Reference proteome</keyword>
<dbReference type="Proteomes" id="UP001642360">
    <property type="component" value="Unassembled WGS sequence"/>
</dbReference>
<sequence>VLQLDLCGQCVLDYVFGKTLTRSSNCLPGLGIISLRGACRLTDTGLKALVASAPSLQSINLGKCSLLTQTSIYTLADSLGSILRELYLDYCPSVDAMNIAPAFKKFGHLQLLSVAGIETVCDEFVSDIITACGSSIKELDLADCPKLTNYSMKVIGNTCSELCSLNISNLHRLTDMGIQYLANGCRSIQTLKLCRNKFRGNIMEFCCHLVLPSIIFYQAYGEISEYLLPCAELVDD</sequence>
<dbReference type="InterPro" id="IPR006553">
    <property type="entry name" value="Leu-rich_rpt_Cys-con_subtyp"/>
</dbReference>
<comment type="caution">
    <text evidence="2">The sequence shown here is derived from an EMBL/GenBank/DDBJ whole genome shotgun (WGS) entry which is preliminary data.</text>
</comment>
<dbReference type="PANTHER" id="PTHR13318">
    <property type="entry name" value="PARTNER OF PAIRED, ISOFORM B-RELATED"/>
    <property type="match status" value="1"/>
</dbReference>
<dbReference type="Gene3D" id="3.80.10.10">
    <property type="entry name" value="Ribonuclease Inhibitor"/>
    <property type="match status" value="1"/>
</dbReference>
<dbReference type="SMART" id="SM00367">
    <property type="entry name" value="LRR_CC"/>
    <property type="match status" value="4"/>
</dbReference>
<protein>
    <recommendedName>
        <fullName evidence="1">F-box/LRR-repeat protein 15-like leucin rich repeat domain-containing protein</fullName>
    </recommendedName>
</protein>
<dbReference type="InterPro" id="IPR057207">
    <property type="entry name" value="FBXL15_LRR"/>
</dbReference>
<organism evidence="2 3">
    <name type="scientific">Ilex paraguariensis</name>
    <name type="common">yerba mate</name>
    <dbReference type="NCBI Taxonomy" id="185542"/>
    <lineage>
        <taxon>Eukaryota</taxon>
        <taxon>Viridiplantae</taxon>
        <taxon>Streptophyta</taxon>
        <taxon>Embryophyta</taxon>
        <taxon>Tracheophyta</taxon>
        <taxon>Spermatophyta</taxon>
        <taxon>Magnoliopsida</taxon>
        <taxon>eudicotyledons</taxon>
        <taxon>Gunneridae</taxon>
        <taxon>Pentapetalae</taxon>
        <taxon>asterids</taxon>
        <taxon>campanulids</taxon>
        <taxon>Aquifoliales</taxon>
        <taxon>Aquifoliaceae</taxon>
        <taxon>Ilex</taxon>
    </lineage>
</organism>
<dbReference type="Pfam" id="PF25372">
    <property type="entry name" value="DUF7885"/>
    <property type="match status" value="1"/>
</dbReference>
<dbReference type="AlphaFoldDB" id="A0ABC8TX73"/>
<evidence type="ECO:0000259" key="1">
    <source>
        <dbReference type="Pfam" id="PF25372"/>
    </source>
</evidence>
<feature type="domain" description="F-box/LRR-repeat protein 15-like leucin rich repeat" evidence="1">
    <location>
        <begin position="38"/>
        <end position="198"/>
    </location>
</feature>
<dbReference type="SUPFAM" id="SSF52047">
    <property type="entry name" value="RNI-like"/>
    <property type="match status" value="1"/>
</dbReference>